<name>A0A3B0XAE1_9ZZZZ</name>
<dbReference type="EMBL" id="UOFI01000010">
    <property type="protein sequence ID" value="VAW61353.1"/>
    <property type="molecule type" value="Genomic_DNA"/>
</dbReference>
<dbReference type="CDD" id="cd00143">
    <property type="entry name" value="PP2Cc"/>
    <property type="match status" value="1"/>
</dbReference>
<organism evidence="2">
    <name type="scientific">hydrothermal vent metagenome</name>
    <dbReference type="NCBI Taxonomy" id="652676"/>
    <lineage>
        <taxon>unclassified sequences</taxon>
        <taxon>metagenomes</taxon>
        <taxon>ecological metagenomes</taxon>
    </lineage>
</organism>
<dbReference type="GO" id="GO:0004722">
    <property type="term" value="F:protein serine/threonine phosphatase activity"/>
    <property type="evidence" value="ECO:0007669"/>
    <property type="project" value="InterPro"/>
</dbReference>
<sequence>MSDDNSIEESNSEIVFSGGTDIGKVRKQNEDSILLCGFEHSDVILLVVADGVGGHDGGEVASKLAVETMKETVSNAVLQVNSGGGYFENWLSSTLQQAIEDANKQIIEQQNQTQYSNMATTVVALLLRGNEAALSHLGDSRCYRLSEQQLIQLTEDHTLLQKMLNEGRITQHEFEKSPMHHMISQALGLIEHPVVIVEPVQVADNALLLLCSDGLNNCISDDQIRKVLETDNPLSDMVDELITRANDYGGVDNISVVLVKFAGLSG</sequence>
<dbReference type="NCBIfam" id="NF033484">
    <property type="entry name" value="Stp1_PP2C_phos"/>
    <property type="match status" value="1"/>
</dbReference>
<dbReference type="SUPFAM" id="SSF81606">
    <property type="entry name" value="PP2C-like"/>
    <property type="match status" value="1"/>
</dbReference>
<proteinExistence type="predicted"/>
<dbReference type="SMART" id="SM00331">
    <property type="entry name" value="PP2C_SIG"/>
    <property type="match status" value="1"/>
</dbReference>
<dbReference type="Gene3D" id="3.60.40.10">
    <property type="entry name" value="PPM-type phosphatase domain"/>
    <property type="match status" value="1"/>
</dbReference>
<protein>
    <submittedName>
        <fullName evidence="2">Protein serine/threonine phosphatase PrpC, regulation of stationary phase</fullName>
    </submittedName>
</protein>
<dbReference type="Pfam" id="PF13672">
    <property type="entry name" value="PP2C_2"/>
    <property type="match status" value="1"/>
</dbReference>
<dbReference type="PROSITE" id="PS51746">
    <property type="entry name" value="PPM_2"/>
    <property type="match status" value="1"/>
</dbReference>
<dbReference type="SMART" id="SM00332">
    <property type="entry name" value="PP2Cc"/>
    <property type="match status" value="1"/>
</dbReference>
<reference evidence="2" key="1">
    <citation type="submission" date="2018-06" db="EMBL/GenBank/DDBJ databases">
        <authorList>
            <person name="Zhirakovskaya E."/>
        </authorList>
    </citation>
    <scope>NUCLEOTIDE SEQUENCE</scope>
</reference>
<dbReference type="PANTHER" id="PTHR13832">
    <property type="entry name" value="PROTEIN PHOSPHATASE 2C"/>
    <property type="match status" value="1"/>
</dbReference>
<dbReference type="InterPro" id="IPR036457">
    <property type="entry name" value="PPM-type-like_dom_sf"/>
</dbReference>
<dbReference type="InterPro" id="IPR015655">
    <property type="entry name" value="PP2C"/>
</dbReference>
<gene>
    <name evidence="2" type="ORF">MNBD_GAMMA09-735</name>
</gene>
<dbReference type="PANTHER" id="PTHR13832:SF827">
    <property type="entry name" value="PROTEIN PHOSPHATASE 1L"/>
    <property type="match status" value="1"/>
</dbReference>
<dbReference type="AlphaFoldDB" id="A0A3B0XAE1"/>
<dbReference type="InterPro" id="IPR001932">
    <property type="entry name" value="PPM-type_phosphatase-like_dom"/>
</dbReference>
<evidence type="ECO:0000313" key="2">
    <source>
        <dbReference type="EMBL" id="VAW61353.1"/>
    </source>
</evidence>
<feature type="domain" description="PPM-type phosphatase" evidence="1">
    <location>
        <begin position="15"/>
        <end position="261"/>
    </location>
</feature>
<evidence type="ECO:0000259" key="1">
    <source>
        <dbReference type="PROSITE" id="PS51746"/>
    </source>
</evidence>
<accession>A0A3B0XAE1</accession>